<dbReference type="GO" id="GO:0005524">
    <property type="term" value="F:ATP binding"/>
    <property type="evidence" value="ECO:0007669"/>
    <property type="project" value="UniProtKB-KW"/>
</dbReference>
<dbReference type="OrthoDB" id="1738954at2759"/>
<dbReference type="STRING" id="747676.F4R5D4"/>
<dbReference type="AlphaFoldDB" id="F4R5D4"/>
<keyword evidence="11" id="KW-1185">Reference proteome</keyword>
<dbReference type="HOGENOM" id="CLU_2776443_0_0_1"/>
<dbReference type="InterPro" id="IPR011009">
    <property type="entry name" value="Kinase-like_dom_sf"/>
</dbReference>
<dbReference type="InParanoid" id="F4R5D4"/>
<protein>
    <recommendedName>
        <fullName evidence="1">cAMP-dependent protein kinase</fullName>
        <ecNumber evidence="1">2.7.11.11</ecNumber>
    </recommendedName>
</protein>
<dbReference type="EC" id="2.7.11.11" evidence="1"/>
<dbReference type="Gene3D" id="1.10.510.10">
    <property type="entry name" value="Transferase(Phosphotransferase) domain 1"/>
    <property type="match status" value="1"/>
</dbReference>
<evidence type="ECO:0000256" key="7">
    <source>
        <dbReference type="ARBA" id="ARBA00047292"/>
    </source>
</evidence>
<sequence length="69" mass="7639">MFSPEIIQSKGPGKLADWWAFGVVLHEMLSGFPPLFFDGSVLFPIHEKILSGELGFLNHINPLAQDLTS</sequence>
<evidence type="ECO:0000256" key="1">
    <source>
        <dbReference type="ARBA" id="ARBA00012444"/>
    </source>
</evidence>
<evidence type="ECO:0000256" key="3">
    <source>
        <dbReference type="ARBA" id="ARBA00022679"/>
    </source>
</evidence>
<dbReference type="PANTHER" id="PTHR24353:SF37">
    <property type="entry name" value="CAMP-DEPENDENT PROTEIN KINASE CATALYTIC SUBUNIT PRKX"/>
    <property type="match status" value="1"/>
</dbReference>
<evidence type="ECO:0000256" key="6">
    <source>
        <dbReference type="ARBA" id="ARBA00022840"/>
    </source>
</evidence>
<dbReference type="GO" id="GO:0005952">
    <property type="term" value="C:cAMP-dependent protein kinase complex"/>
    <property type="evidence" value="ECO:0007669"/>
    <property type="project" value="TreeGrafter"/>
</dbReference>
<keyword evidence="3" id="KW-0808">Transferase</keyword>
<evidence type="ECO:0000256" key="5">
    <source>
        <dbReference type="ARBA" id="ARBA00022777"/>
    </source>
</evidence>
<dbReference type="KEGG" id="mlr:MELLADRAFT_89222"/>
<dbReference type="EMBL" id="GL883091">
    <property type="protein sequence ID" value="EGG12026.1"/>
    <property type="molecule type" value="Genomic_DNA"/>
</dbReference>
<comment type="catalytic activity">
    <reaction evidence="8">
        <text>L-seryl-[protein] + ATP = O-phospho-L-seryl-[protein] + ADP + H(+)</text>
        <dbReference type="Rhea" id="RHEA:17989"/>
        <dbReference type="Rhea" id="RHEA-COMP:9863"/>
        <dbReference type="Rhea" id="RHEA-COMP:11604"/>
        <dbReference type="ChEBI" id="CHEBI:15378"/>
        <dbReference type="ChEBI" id="CHEBI:29999"/>
        <dbReference type="ChEBI" id="CHEBI:30616"/>
        <dbReference type="ChEBI" id="CHEBI:83421"/>
        <dbReference type="ChEBI" id="CHEBI:456216"/>
        <dbReference type="EC" id="2.7.11.11"/>
    </reaction>
</comment>
<accession>F4R5D4</accession>
<dbReference type="RefSeq" id="XP_007404401.1">
    <property type="nucleotide sequence ID" value="XM_007404339.1"/>
</dbReference>
<evidence type="ECO:0000259" key="9">
    <source>
        <dbReference type="PROSITE" id="PS50011"/>
    </source>
</evidence>
<evidence type="ECO:0000313" key="10">
    <source>
        <dbReference type="EMBL" id="EGG12026.1"/>
    </source>
</evidence>
<keyword evidence="4" id="KW-0547">Nucleotide-binding</keyword>
<reference evidence="11" key="1">
    <citation type="journal article" date="2011" name="Proc. Natl. Acad. Sci. U.S.A.">
        <title>Obligate biotrophy features unraveled by the genomic analysis of rust fungi.</title>
        <authorList>
            <person name="Duplessis S."/>
            <person name="Cuomo C.A."/>
            <person name="Lin Y.-C."/>
            <person name="Aerts A."/>
            <person name="Tisserant E."/>
            <person name="Veneault-Fourrey C."/>
            <person name="Joly D.L."/>
            <person name="Hacquard S."/>
            <person name="Amselem J."/>
            <person name="Cantarel B.L."/>
            <person name="Chiu R."/>
            <person name="Coutinho P.M."/>
            <person name="Feau N."/>
            <person name="Field M."/>
            <person name="Frey P."/>
            <person name="Gelhaye E."/>
            <person name="Goldberg J."/>
            <person name="Grabherr M.G."/>
            <person name="Kodira C.D."/>
            <person name="Kohler A."/>
            <person name="Kuees U."/>
            <person name="Lindquist E.A."/>
            <person name="Lucas S.M."/>
            <person name="Mago R."/>
            <person name="Mauceli E."/>
            <person name="Morin E."/>
            <person name="Murat C."/>
            <person name="Pangilinan J.L."/>
            <person name="Park R."/>
            <person name="Pearson M."/>
            <person name="Quesneville H."/>
            <person name="Rouhier N."/>
            <person name="Sakthikumar S."/>
            <person name="Salamov A.A."/>
            <person name="Schmutz J."/>
            <person name="Selles B."/>
            <person name="Shapiro H."/>
            <person name="Tanguay P."/>
            <person name="Tuskan G.A."/>
            <person name="Henrissat B."/>
            <person name="Van de Peer Y."/>
            <person name="Rouze P."/>
            <person name="Ellis J.G."/>
            <person name="Dodds P.N."/>
            <person name="Schein J.E."/>
            <person name="Zhong S."/>
            <person name="Hamelin R.C."/>
            <person name="Grigoriev I.V."/>
            <person name="Szabo L.J."/>
            <person name="Martin F."/>
        </authorList>
    </citation>
    <scope>NUCLEOTIDE SEQUENCE [LARGE SCALE GENOMIC DNA]</scope>
    <source>
        <strain evidence="11">98AG31 / pathotype 3-4-7</strain>
    </source>
</reference>
<name>F4R5D4_MELLP</name>
<dbReference type="Proteomes" id="UP000001072">
    <property type="component" value="Unassembled WGS sequence"/>
</dbReference>
<dbReference type="eggNOG" id="KOG0616">
    <property type="taxonomic scope" value="Eukaryota"/>
</dbReference>
<dbReference type="SUPFAM" id="SSF56112">
    <property type="entry name" value="Protein kinase-like (PK-like)"/>
    <property type="match status" value="1"/>
</dbReference>
<evidence type="ECO:0000256" key="2">
    <source>
        <dbReference type="ARBA" id="ARBA00022527"/>
    </source>
</evidence>
<dbReference type="GeneID" id="18935116"/>
<evidence type="ECO:0000256" key="4">
    <source>
        <dbReference type="ARBA" id="ARBA00022741"/>
    </source>
</evidence>
<dbReference type="InterPro" id="IPR000719">
    <property type="entry name" value="Prot_kinase_dom"/>
</dbReference>
<keyword evidence="2" id="KW-0723">Serine/threonine-protein kinase</keyword>
<keyword evidence="5" id="KW-0418">Kinase</keyword>
<evidence type="ECO:0000313" key="11">
    <source>
        <dbReference type="Proteomes" id="UP000001072"/>
    </source>
</evidence>
<dbReference type="GO" id="GO:0004691">
    <property type="term" value="F:cAMP-dependent protein kinase activity"/>
    <property type="evidence" value="ECO:0007669"/>
    <property type="project" value="UniProtKB-EC"/>
</dbReference>
<feature type="domain" description="Protein kinase" evidence="9">
    <location>
        <begin position="1"/>
        <end position="69"/>
    </location>
</feature>
<organism evidence="11">
    <name type="scientific">Melampsora larici-populina (strain 98AG31 / pathotype 3-4-7)</name>
    <name type="common">Poplar leaf rust fungus</name>
    <dbReference type="NCBI Taxonomy" id="747676"/>
    <lineage>
        <taxon>Eukaryota</taxon>
        <taxon>Fungi</taxon>
        <taxon>Dikarya</taxon>
        <taxon>Basidiomycota</taxon>
        <taxon>Pucciniomycotina</taxon>
        <taxon>Pucciniomycetes</taxon>
        <taxon>Pucciniales</taxon>
        <taxon>Melampsoraceae</taxon>
        <taxon>Melampsora</taxon>
    </lineage>
</organism>
<comment type="catalytic activity">
    <reaction evidence="7">
        <text>L-threonyl-[protein] + ATP = O-phospho-L-threonyl-[protein] + ADP + H(+)</text>
        <dbReference type="Rhea" id="RHEA:46608"/>
        <dbReference type="Rhea" id="RHEA-COMP:11060"/>
        <dbReference type="Rhea" id="RHEA-COMP:11605"/>
        <dbReference type="ChEBI" id="CHEBI:15378"/>
        <dbReference type="ChEBI" id="CHEBI:30013"/>
        <dbReference type="ChEBI" id="CHEBI:30616"/>
        <dbReference type="ChEBI" id="CHEBI:61977"/>
        <dbReference type="ChEBI" id="CHEBI:456216"/>
        <dbReference type="EC" id="2.7.11.11"/>
    </reaction>
</comment>
<gene>
    <name evidence="10" type="ORF">MELLADRAFT_89222</name>
</gene>
<dbReference type="VEuPathDB" id="FungiDB:MELLADRAFT_89222"/>
<evidence type="ECO:0000256" key="8">
    <source>
        <dbReference type="ARBA" id="ARBA00047454"/>
    </source>
</evidence>
<keyword evidence="6" id="KW-0067">ATP-binding</keyword>
<dbReference type="PANTHER" id="PTHR24353">
    <property type="entry name" value="CYCLIC NUCLEOTIDE-DEPENDENT PROTEIN KINASE"/>
    <property type="match status" value="1"/>
</dbReference>
<proteinExistence type="predicted"/>
<dbReference type="PROSITE" id="PS50011">
    <property type="entry name" value="PROTEIN_KINASE_DOM"/>
    <property type="match status" value="1"/>
</dbReference>